<comment type="caution">
    <text evidence="22">The sequence shown here is derived from an EMBL/GenBank/DDBJ whole genome shotgun (WGS) entry which is preliminary data.</text>
</comment>
<dbReference type="Proteomes" id="UP000178911">
    <property type="component" value="Unassembled WGS sequence"/>
</dbReference>
<keyword evidence="10 21" id="KW-1133">Transmembrane helix</keyword>
<evidence type="ECO:0000256" key="9">
    <source>
        <dbReference type="ARBA" id="ARBA00022984"/>
    </source>
</evidence>
<comment type="similarity">
    <text evidence="16">Belongs to the SEDS family. FtsW subfamily.</text>
</comment>
<feature type="transmembrane region" description="Helical" evidence="21">
    <location>
        <begin position="299"/>
        <end position="321"/>
    </location>
</feature>
<keyword evidence="8" id="KW-0133">Cell shape</keyword>
<evidence type="ECO:0000256" key="13">
    <source>
        <dbReference type="ARBA" id="ARBA00023316"/>
    </source>
</evidence>
<evidence type="ECO:0000256" key="8">
    <source>
        <dbReference type="ARBA" id="ARBA00022960"/>
    </source>
</evidence>
<dbReference type="GO" id="GO:0051301">
    <property type="term" value="P:cell division"/>
    <property type="evidence" value="ECO:0007669"/>
    <property type="project" value="UniProtKB-KW"/>
</dbReference>
<comment type="pathway">
    <text evidence="2">Cell wall biogenesis; peptidoglycan biosynthesis.</text>
</comment>
<dbReference type="GO" id="GO:0005886">
    <property type="term" value="C:plasma membrane"/>
    <property type="evidence" value="ECO:0007669"/>
    <property type="project" value="UniProtKB-SubCell"/>
</dbReference>
<evidence type="ECO:0000256" key="3">
    <source>
        <dbReference type="ARBA" id="ARBA00022475"/>
    </source>
</evidence>
<feature type="transmembrane region" description="Helical" evidence="21">
    <location>
        <begin position="333"/>
        <end position="355"/>
    </location>
</feature>
<evidence type="ECO:0000256" key="6">
    <source>
        <dbReference type="ARBA" id="ARBA00022679"/>
    </source>
</evidence>
<accession>A0A1F8GIN3</accession>
<keyword evidence="3" id="KW-1003">Cell membrane</keyword>
<dbReference type="GO" id="GO:0071555">
    <property type="term" value="P:cell wall organization"/>
    <property type="evidence" value="ECO:0007669"/>
    <property type="project" value="UniProtKB-KW"/>
</dbReference>
<dbReference type="PANTHER" id="PTHR30474:SF2">
    <property type="entry name" value="PEPTIDOGLYCAN GLYCOSYLTRANSFERASE FTSW-RELATED"/>
    <property type="match status" value="1"/>
</dbReference>
<keyword evidence="7 21" id="KW-0812">Transmembrane</keyword>
<evidence type="ECO:0000256" key="18">
    <source>
        <dbReference type="ARBA" id="ARBA00041418"/>
    </source>
</evidence>
<keyword evidence="4 22" id="KW-0132">Cell division</keyword>
<evidence type="ECO:0000256" key="11">
    <source>
        <dbReference type="ARBA" id="ARBA00023136"/>
    </source>
</evidence>
<proteinExistence type="inferred from homology"/>
<dbReference type="EMBL" id="MGKJ01000010">
    <property type="protein sequence ID" value="OGN24578.1"/>
    <property type="molecule type" value="Genomic_DNA"/>
</dbReference>
<evidence type="ECO:0000256" key="21">
    <source>
        <dbReference type="SAM" id="Phobius"/>
    </source>
</evidence>
<dbReference type="EC" id="2.4.99.28" evidence="19"/>
<evidence type="ECO:0000256" key="20">
    <source>
        <dbReference type="ARBA" id="ARBA00049902"/>
    </source>
</evidence>
<dbReference type="InterPro" id="IPR001182">
    <property type="entry name" value="FtsW/RodA"/>
</dbReference>
<dbReference type="GO" id="GO:0009252">
    <property type="term" value="P:peptidoglycan biosynthetic process"/>
    <property type="evidence" value="ECO:0007669"/>
    <property type="project" value="UniProtKB-KW"/>
</dbReference>
<keyword evidence="6" id="KW-0808">Transferase</keyword>
<dbReference type="GO" id="GO:0008955">
    <property type="term" value="F:peptidoglycan glycosyltransferase activity"/>
    <property type="evidence" value="ECO:0007669"/>
    <property type="project" value="UniProtKB-EC"/>
</dbReference>
<dbReference type="PANTHER" id="PTHR30474">
    <property type="entry name" value="CELL CYCLE PROTEIN"/>
    <property type="match status" value="1"/>
</dbReference>
<feature type="transmembrane region" description="Helical" evidence="21">
    <location>
        <begin position="42"/>
        <end position="58"/>
    </location>
</feature>
<dbReference type="GO" id="GO:0015648">
    <property type="term" value="F:lipid-linked peptidoglycan transporter activity"/>
    <property type="evidence" value="ECO:0007669"/>
    <property type="project" value="TreeGrafter"/>
</dbReference>
<feature type="transmembrane region" description="Helical" evidence="21">
    <location>
        <begin position="98"/>
        <end position="122"/>
    </location>
</feature>
<keyword evidence="13" id="KW-0961">Cell wall biogenesis/degradation</keyword>
<evidence type="ECO:0000256" key="19">
    <source>
        <dbReference type="ARBA" id="ARBA00044770"/>
    </source>
</evidence>
<evidence type="ECO:0000256" key="7">
    <source>
        <dbReference type="ARBA" id="ARBA00022692"/>
    </source>
</evidence>
<feature type="transmembrane region" description="Helical" evidence="21">
    <location>
        <begin position="182"/>
        <end position="199"/>
    </location>
</feature>
<dbReference type="STRING" id="1802695.A3A13_00670"/>
<dbReference type="NCBIfam" id="TIGR02614">
    <property type="entry name" value="ftsW"/>
    <property type="match status" value="1"/>
</dbReference>
<reference evidence="22 23" key="1">
    <citation type="journal article" date="2016" name="Nat. Commun.">
        <title>Thousands of microbial genomes shed light on interconnected biogeochemical processes in an aquifer system.</title>
        <authorList>
            <person name="Anantharaman K."/>
            <person name="Brown C.T."/>
            <person name="Hug L.A."/>
            <person name="Sharon I."/>
            <person name="Castelle C.J."/>
            <person name="Probst A.J."/>
            <person name="Thomas B.C."/>
            <person name="Singh A."/>
            <person name="Wilkins M.J."/>
            <person name="Karaoz U."/>
            <person name="Brodie E.L."/>
            <person name="Williams K.H."/>
            <person name="Hubbard S.S."/>
            <person name="Banfield J.F."/>
        </authorList>
    </citation>
    <scope>NUCLEOTIDE SEQUENCE [LARGE SCALE GENOMIC DNA]</scope>
</reference>
<evidence type="ECO:0000313" key="23">
    <source>
        <dbReference type="Proteomes" id="UP000178911"/>
    </source>
</evidence>
<evidence type="ECO:0000256" key="12">
    <source>
        <dbReference type="ARBA" id="ARBA00023306"/>
    </source>
</evidence>
<evidence type="ECO:0000256" key="17">
    <source>
        <dbReference type="ARBA" id="ARBA00041185"/>
    </source>
</evidence>
<dbReference type="GO" id="GO:0032153">
    <property type="term" value="C:cell division site"/>
    <property type="evidence" value="ECO:0007669"/>
    <property type="project" value="TreeGrafter"/>
</dbReference>
<evidence type="ECO:0000256" key="5">
    <source>
        <dbReference type="ARBA" id="ARBA00022676"/>
    </source>
</evidence>
<keyword evidence="11 21" id="KW-0472">Membrane</keyword>
<keyword evidence="5" id="KW-0328">Glycosyltransferase</keyword>
<keyword evidence="12" id="KW-0131">Cell cycle</keyword>
<comment type="catalytic activity">
    <reaction evidence="20">
        <text>[GlcNAc-(1-&gt;4)-Mur2Ac(oyl-L-Ala-gamma-D-Glu-L-Lys-D-Ala-D-Ala)](n)-di-trans,octa-cis-undecaprenyl diphosphate + beta-D-GlcNAc-(1-&gt;4)-Mur2Ac(oyl-L-Ala-gamma-D-Glu-L-Lys-D-Ala-D-Ala)-di-trans,octa-cis-undecaprenyl diphosphate = [GlcNAc-(1-&gt;4)-Mur2Ac(oyl-L-Ala-gamma-D-Glu-L-Lys-D-Ala-D-Ala)](n+1)-di-trans,octa-cis-undecaprenyl diphosphate + di-trans,octa-cis-undecaprenyl diphosphate + H(+)</text>
        <dbReference type="Rhea" id="RHEA:23708"/>
        <dbReference type="Rhea" id="RHEA-COMP:9602"/>
        <dbReference type="Rhea" id="RHEA-COMP:9603"/>
        <dbReference type="ChEBI" id="CHEBI:15378"/>
        <dbReference type="ChEBI" id="CHEBI:58405"/>
        <dbReference type="ChEBI" id="CHEBI:60033"/>
        <dbReference type="ChEBI" id="CHEBI:78435"/>
        <dbReference type="EC" id="2.4.99.28"/>
    </reaction>
</comment>
<evidence type="ECO:0000256" key="16">
    <source>
        <dbReference type="ARBA" id="ARBA00038053"/>
    </source>
</evidence>
<evidence type="ECO:0000256" key="4">
    <source>
        <dbReference type="ARBA" id="ARBA00022618"/>
    </source>
</evidence>
<evidence type="ECO:0000256" key="15">
    <source>
        <dbReference type="ARBA" id="ARBA00033270"/>
    </source>
</evidence>
<comment type="subcellular location">
    <subcellularLocation>
        <location evidence="1">Cell membrane</location>
        <topology evidence="1">Multi-pass membrane protein</topology>
    </subcellularLocation>
</comment>
<keyword evidence="9" id="KW-0573">Peptidoglycan synthesis</keyword>
<organism evidence="22 23">
    <name type="scientific">Candidatus Yanofskybacteria bacterium RIFCSPLOWO2_01_FULL_43_22</name>
    <dbReference type="NCBI Taxonomy" id="1802695"/>
    <lineage>
        <taxon>Bacteria</taxon>
        <taxon>Candidatus Yanofskyibacteriota</taxon>
    </lineage>
</organism>
<feature type="transmembrane region" description="Helical" evidence="21">
    <location>
        <begin position="267"/>
        <end position="287"/>
    </location>
</feature>
<evidence type="ECO:0000256" key="1">
    <source>
        <dbReference type="ARBA" id="ARBA00004651"/>
    </source>
</evidence>
<dbReference type="GO" id="GO:0008360">
    <property type="term" value="P:regulation of cell shape"/>
    <property type="evidence" value="ECO:0007669"/>
    <property type="project" value="UniProtKB-KW"/>
</dbReference>
<evidence type="ECO:0000256" key="14">
    <source>
        <dbReference type="ARBA" id="ARBA00032370"/>
    </source>
</evidence>
<feature type="transmembrane region" description="Helical" evidence="21">
    <location>
        <begin position="158"/>
        <end position="175"/>
    </location>
</feature>
<gene>
    <name evidence="22" type="ORF">A3A13_00670</name>
</gene>
<sequence>MEKRLLFTTLVLLIFGLIVLSSAGIIDGDKKFGDSYYYLKKQLLYGVLPGLLLFFLFSKIDYRFWKKVSFIILFGSLLLMILVFIPDIGIGLKGANRWVSLWGVSFQPSEILKLAMVVYLAAWFGSRDERIKNWSYSAAPFFVVISFIGLLLALQPDVGTLAVVVLIALGIYFAAGSSMKHLAVIIGVFLVILAGLVFMEPYRLNRIKTFFDPSVDPRGISYQLNQSLIAIGSGGLFGNGYNESTQKWGFLPEVVNDSIFAVVVEELGFAGAMVLVGLIIYLCYTLISIAKLTSDKFGRLLVIGMSTWIVGQAFINIAAVSGLAPLTGIPLPFVSHGGTAIIALLAGLGIVSNIAKKT</sequence>
<evidence type="ECO:0000256" key="2">
    <source>
        <dbReference type="ARBA" id="ARBA00004752"/>
    </source>
</evidence>
<feature type="transmembrane region" description="Helical" evidence="21">
    <location>
        <begin position="70"/>
        <end position="92"/>
    </location>
</feature>
<dbReference type="InterPro" id="IPR013437">
    <property type="entry name" value="FtsW"/>
</dbReference>
<dbReference type="Pfam" id="PF01098">
    <property type="entry name" value="FTSW_RODA_SPOVE"/>
    <property type="match status" value="1"/>
</dbReference>
<name>A0A1F8GIN3_9BACT</name>
<feature type="transmembrane region" description="Helical" evidence="21">
    <location>
        <begin position="134"/>
        <end position="152"/>
    </location>
</feature>
<protein>
    <recommendedName>
        <fullName evidence="17">Probable peptidoglycan glycosyltransferase FtsW</fullName>
        <ecNumber evidence="19">2.4.99.28</ecNumber>
    </recommendedName>
    <alternativeName>
        <fullName evidence="18">Cell division protein FtsW</fullName>
    </alternativeName>
    <alternativeName>
        <fullName evidence="15">Cell wall polymerase</fullName>
    </alternativeName>
    <alternativeName>
        <fullName evidence="14">Peptidoglycan polymerase</fullName>
    </alternativeName>
</protein>
<evidence type="ECO:0000256" key="10">
    <source>
        <dbReference type="ARBA" id="ARBA00022989"/>
    </source>
</evidence>
<dbReference type="AlphaFoldDB" id="A0A1F8GIN3"/>
<evidence type="ECO:0000313" key="22">
    <source>
        <dbReference type="EMBL" id="OGN24578.1"/>
    </source>
</evidence>